<protein>
    <submittedName>
        <fullName evidence="2">TIGR02117 family protein</fullName>
    </submittedName>
</protein>
<dbReference type="NCBIfam" id="TIGR02117">
    <property type="entry name" value="chp_urease_rgn"/>
    <property type="match status" value="1"/>
</dbReference>
<sequence length="235" mass="26901">MKFTCNLLRQRFLYCRRYFFRGCLFSLSLLTLGVIIPRKWSYQPQDNCNLDVCISNTGIHSNIILPIKNYAFDWHEYISVEGIGIDNFNDYNYLSFGWGDRAFYISTPSMADLQLSTTFKALFLPTPSVLYVKGYQLIPDNLEVKCIKVNKNNYLQLIKFIQATFKVGDRGKVIRIGNGHTTNAGFYDAFGSYSILRNCNNWTTEALRQADVNTPLWGGLSGAIMLQLRSGCETR</sequence>
<keyword evidence="1" id="KW-0472">Membrane</keyword>
<comment type="caution">
    <text evidence="2">The sequence shown here is derived from an EMBL/GenBank/DDBJ whole genome shotgun (WGS) entry which is preliminary data.</text>
</comment>
<organism evidence="2 3">
    <name type="scientific">Calothrix parietina FACHB-288</name>
    <dbReference type="NCBI Taxonomy" id="2692896"/>
    <lineage>
        <taxon>Bacteria</taxon>
        <taxon>Bacillati</taxon>
        <taxon>Cyanobacteriota</taxon>
        <taxon>Cyanophyceae</taxon>
        <taxon>Nostocales</taxon>
        <taxon>Calotrichaceae</taxon>
        <taxon>Calothrix</taxon>
    </lineage>
</organism>
<keyword evidence="3" id="KW-1185">Reference proteome</keyword>
<dbReference type="Proteomes" id="UP000658514">
    <property type="component" value="Unassembled WGS sequence"/>
</dbReference>
<evidence type="ECO:0000313" key="2">
    <source>
        <dbReference type="EMBL" id="MBD2197642.1"/>
    </source>
</evidence>
<accession>A0ABR8AC96</accession>
<feature type="transmembrane region" description="Helical" evidence="1">
    <location>
        <begin position="18"/>
        <end position="36"/>
    </location>
</feature>
<gene>
    <name evidence="2" type="ORF">H6G24_19390</name>
</gene>
<dbReference type="EMBL" id="JACJQH010000030">
    <property type="protein sequence ID" value="MBD2197642.1"/>
    <property type="molecule type" value="Genomic_DNA"/>
</dbReference>
<name>A0ABR8AC96_9CYAN</name>
<evidence type="ECO:0000313" key="3">
    <source>
        <dbReference type="Proteomes" id="UP000658514"/>
    </source>
</evidence>
<dbReference type="Pfam" id="PF09601">
    <property type="entry name" value="DUF2459"/>
    <property type="match status" value="1"/>
</dbReference>
<keyword evidence="1" id="KW-0812">Transmembrane</keyword>
<keyword evidence="1" id="KW-1133">Transmembrane helix</keyword>
<proteinExistence type="predicted"/>
<dbReference type="InterPro" id="IPR011727">
    <property type="entry name" value="CHP02117"/>
</dbReference>
<evidence type="ECO:0000256" key="1">
    <source>
        <dbReference type="SAM" id="Phobius"/>
    </source>
</evidence>
<reference evidence="2 3" key="1">
    <citation type="journal article" date="2020" name="ISME J.">
        <title>Comparative genomics reveals insights into cyanobacterial evolution and habitat adaptation.</title>
        <authorList>
            <person name="Chen M.Y."/>
            <person name="Teng W.K."/>
            <person name="Zhao L."/>
            <person name="Hu C.X."/>
            <person name="Zhou Y.K."/>
            <person name="Han B.P."/>
            <person name="Song L.R."/>
            <person name="Shu W.S."/>
        </authorList>
    </citation>
    <scope>NUCLEOTIDE SEQUENCE [LARGE SCALE GENOMIC DNA]</scope>
    <source>
        <strain evidence="2 3">FACHB-288</strain>
    </source>
</reference>